<dbReference type="OrthoDB" id="158614at2"/>
<keyword evidence="1" id="KW-0862">Zinc</keyword>
<keyword evidence="3" id="KW-1185">Reference proteome</keyword>
<organism evidence="2 3">
    <name type="scientific">Dietzia timorensis</name>
    <dbReference type="NCBI Taxonomy" id="499555"/>
    <lineage>
        <taxon>Bacteria</taxon>
        <taxon>Bacillati</taxon>
        <taxon>Actinomycetota</taxon>
        <taxon>Actinomycetes</taxon>
        <taxon>Mycobacteriales</taxon>
        <taxon>Dietziaceae</taxon>
        <taxon>Dietzia</taxon>
    </lineage>
</organism>
<evidence type="ECO:0000256" key="1">
    <source>
        <dbReference type="ARBA" id="ARBA00022833"/>
    </source>
</evidence>
<evidence type="ECO:0000313" key="3">
    <source>
        <dbReference type="Proteomes" id="UP000186104"/>
    </source>
</evidence>
<sequence length="280" mass="30147">MSTIAFFHAHPDDESSQTAGMMFRAARAGHRVVLIIATDGRYGTPPASGEDIVSFRRGEVEASARVLGIEPPRWLGYHDSGMLGAETNADDLVLARADVDEAAGRLVEVLDDVAADYLLGYDHHGGYGHPDHVQVHKIAVAAARLRPDVRLLFTSFSASESAAQMADPALLEVLKAEAPDLAAVFETMDPQSINIGSDGEPMGLDDSDLRWKITLDADELAAKRRAMECHASQTSDVGMMLSLPRAIYDARFGAEFVTVPEYVDARGTVGPPVEGWPFGD</sequence>
<gene>
    <name evidence="2" type="ORF">BJL86_3071</name>
</gene>
<dbReference type="SUPFAM" id="SSF102588">
    <property type="entry name" value="LmbE-like"/>
    <property type="match status" value="1"/>
</dbReference>
<dbReference type="PANTHER" id="PTHR12993">
    <property type="entry name" value="N-ACETYLGLUCOSAMINYL-PHOSPHATIDYLINOSITOL DE-N-ACETYLASE-RELATED"/>
    <property type="match status" value="1"/>
</dbReference>
<accession>A0A173LRM3</accession>
<dbReference type="InterPro" id="IPR024078">
    <property type="entry name" value="LmbE-like_dom_sf"/>
</dbReference>
<dbReference type="PANTHER" id="PTHR12993:SF26">
    <property type="entry name" value="1D-MYO-INOSITOL 2-ACETAMIDO-2-DEOXY-ALPHA-D-GLUCOPYRANOSIDE DEACETYLASE"/>
    <property type="match status" value="1"/>
</dbReference>
<evidence type="ECO:0000313" key="2">
    <source>
        <dbReference type="EMBL" id="ANI93830.1"/>
    </source>
</evidence>
<dbReference type="AlphaFoldDB" id="A0A173LRM3"/>
<reference evidence="2 3" key="1">
    <citation type="submission" date="2016-06" db="EMBL/GenBank/DDBJ databases">
        <title>Complete genome sequence of a saline-alkali tolerant type strain Dietzia timorensis ID05-A0528T.</title>
        <authorList>
            <person name="Wu X."/>
        </authorList>
    </citation>
    <scope>NUCLEOTIDE SEQUENCE [LARGE SCALE GENOMIC DNA]</scope>
    <source>
        <strain evidence="2 3">ID05-A0528</strain>
    </source>
</reference>
<dbReference type="GO" id="GO:0016811">
    <property type="term" value="F:hydrolase activity, acting on carbon-nitrogen (but not peptide) bonds, in linear amides"/>
    <property type="evidence" value="ECO:0007669"/>
    <property type="project" value="TreeGrafter"/>
</dbReference>
<dbReference type="Pfam" id="PF02585">
    <property type="entry name" value="PIG-L"/>
    <property type="match status" value="1"/>
</dbReference>
<name>A0A173LRM3_9ACTN</name>
<dbReference type="STRING" id="499555.BJL86_3071"/>
<dbReference type="InterPro" id="IPR003737">
    <property type="entry name" value="GlcNAc_PI_deacetylase-related"/>
</dbReference>
<dbReference type="KEGG" id="dtm:BJL86_3071"/>
<dbReference type="RefSeq" id="WP_067476687.1">
    <property type="nucleotide sequence ID" value="NZ_CP015961.1"/>
</dbReference>
<dbReference type="EMBL" id="CP015961">
    <property type="protein sequence ID" value="ANI93830.1"/>
    <property type="molecule type" value="Genomic_DNA"/>
</dbReference>
<dbReference type="GO" id="GO:0016137">
    <property type="term" value="P:glycoside metabolic process"/>
    <property type="evidence" value="ECO:0007669"/>
    <property type="project" value="UniProtKB-ARBA"/>
</dbReference>
<dbReference type="Gene3D" id="3.40.50.10320">
    <property type="entry name" value="LmbE-like"/>
    <property type="match status" value="1"/>
</dbReference>
<proteinExistence type="predicted"/>
<protein>
    <submittedName>
        <fullName evidence="2">1D-myo-inositol 2-acetamido-2-deoxy-alpha-D-glucopyranoside deacetylase</fullName>
    </submittedName>
</protein>
<dbReference type="Proteomes" id="UP000186104">
    <property type="component" value="Chromosome"/>
</dbReference>